<feature type="transmembrane region" description="Helical" evidence="2">
    <location>
        <begin position="169"/>
        <end position="192"/>
    </location>
</feature>
<dbReference type="Proteomes" id="UP001595823">
    <property type="component" value="Unassembled WGS sequence"/>
</dbReference>
<sequence>MTYPPPQGHTPPQSTGPAPAGYDAYRSATQHTERPGLSAALAVAVLLQFALAAALVLQTVGLWQHTGDAVRGFAAAVEREVDERAPEIVAREAERTGVPEEIAWEEYERQRAELDVEADLERAAREGGGDYVDEDLNPSGVFTIPAFATAGLLMLSGILLLFRRNGARVLSFIVHPFLLLGCGAFSAGLLALPKVAGEELGDGIASGGGPAENALRDIVRDSAGGFLDSYPSWFVPSVYAVAVLSTLGSILVIILLATRGSREYCKGRAAQAAPRQPQFDHRAGY</sequence>
<name>A0ABV8TU22_9ACTN</name>
<dbReference type="RefSeq" id="WP_380618009.1">
    <property type="nucleotide sequence ID" value="NZ_JBHSDK010000003.1"/>
</dbReference>
<evidence type="ECO:0000313" key="4">
    <source>
        <dbReference type="Proteomes" id="UP001595823"/>
    </source>
</evidence>
<keyword evidence="2" id="KW-0472">Membrane</keyword>
<keyword evidence="2" id="KW-0812">Transmembrane</keyword>
<feature type="transmembrane region" description="Helical" evidence="2">
    <location>
        <begin position="237"/>
        <end position="258"/>
    </location>
</feature>
<evidence type="ECO:0000256" key="2">
    <source>
        <dbReference type="SAM" id="Phobius"/>
    </source>
</evidence>
<evidence type="ECO:0000256" key="1">
    <source>
        <dbReference type="SAM" id="MobiDB-lite"/>
    </source>
</evidence>
<protein>
    <submittedName>
        <fullName evidence="3">Uncharacterized protein</fullName>
    </submittedName>
</protein>
<feature type="transmembrane region" description="Helical" evidence="2">
    <location>
        <begin position="36"/>
        <end position="57"/>
    </location>
</feature>
<gene>
    <name evidence="3" type="ORF">ACFPET_03585</name>
</gene>
<dbReference type="EMBL" id="JBHSDK010000003">
    <property type="protein sequence ID" value="MFC4334275.1"/>
    <property type="molecule type" value="Genomic_DNA"/>
</dbReference>
<feature type="region of interest" description="Disordered" evidence="1">
    <location>
        <begin position="1"/>
        <end position="23"/>
    </location>
</feature>
<feature type="transmembrane region" description="Helical" evidence="2">
    <location>
        <begin position="141"/>
        <end position="162"/>
    </location>
</feature>
<organism evidence="3 4">
    <name type="scientific">Salininema proteolyticum</name>
    <dbReference type="NCBI Taxonomy" id="1607685"/>
    <lineage>
        <taxon>Bacteria</taxon>
        <taxon>Bacillati</taxon>
        <taxon>Actinomycetota</taxon>
        <taxon>Actinomycetes</taxon>
        <taxon>Glycomycetales</taxon>
        <taxon>Glycomycetaceae</taxon>
        <taxon>Salininema</taxon>
    </lineage>
</organism>
<accession>A0ABV8TU22</accession>
<comment type="caution">
    <text evidence="3">The sequence shown here is derived from an EMBL/GenBank/DDBJ whole genome shotgun (WGS) entry which is preliminary data.</text>
</comment>
<reference evidence="4" key="1">
    <citation type="journal article" date="2019" name="Int. J. Syst. Evol. Microbiol.">
        <title>The Global Catalogue of Microorganisms (GCM) 10K type strain sequencing project: providing services to taxonomists for standard genome sequencing and annotation.</title>
        <authorList>
            <consortium name="The Broad Institute Genomics Platform"/>
            <consortium name="The Broad Institute Genome Sequencing Center for Infectious Disease"/>
            <person name="Wu L."/>
            <person name="Ma J."/>
        </authorList>
    </citation>
    <scope>NUCLEOTIDE SEQUENCE [LARGE SCALE GENOMIC DNA]</scope>
    <source>
        <strain evidence="4">IBRC-M 10908</strain>
    </source>
</reference>
<keyword evidence="2" id="KW-1133">Transmembrane helix</keyword>
<evidence type="ECO:0000313" key="3">
    <source>
        <dbReference type="EMBL" id="MFC4334275.1"/>
    </source>
</evidence>
<proteinExistence type="predicted"/>
<keyword evidence="4" id="KW-1185">Reference proteome</keyword>